<keyword evidence="2" id="KW-1185">Reference proteome</keyword>
<dbReference type="InterPro" id="IPR029064">
    <property type="entry name" value="Ribosomal_eL30-like_sf"/>
</dbReference>
<comment type="caution">
    <text evidence="1">The sequence shown here is derived from an EMBL/GenBank/DDBJ whole genome shotgun (WGS) entry which is preliminary data.</text>
</comment>
<dbReference type="PANTHER" id="PTHR47903">
    <property type="entry name" value="OS07G0636400 PROTEIN"/>
    <property type="match status" value="1"/>
</dbReference>
<dbReference type="Gene3D" id="3.30.1330.30">
    <property type="match status" value="1"/>
</dbReference>
<reference evidence="1" key="1">
    <citation type="submission" date="2020-06" db="EMBL/GenBank/DDBJ databases">
        <title>WGS assembly of Ceratodon purpureus strain R40.</title>
        <authorList>
            <person name="Carey S.B."/>
            <person name="Jenkins J."/>
            <person name="Shu S."/>
            <person name="Lovell J.T."/>
            <person name="Sreedasyam A."/>
            <person name="Maumus F."/>
            <person name="Tiley G.P."/>
            <person name="Fernandez-Pozo N."/>
            <person name="Barry K."/>
            <person name="Chen C."/>
            <person name="Wang M."/>
            <person name="Lipzen A."/>
            <person name="Daum C."/>
            <person name="Saski C.A."/>
            <person name="Payton A.C."/>
            <person name="Mcbreen J.C."/>
            <person name="Conrad R.E."/>
            <person name="Kollar L.M."/>
            <person name="Olsson S."/>
            <person name="Huttunen S."/>
            <person name="Landis J.B."/>
            <person name="Wickett N.J."/>
            <person name="Johnson M.G."/>
            <person name="Rensing S.A."/>
            <person name="Grimwood J."/>
            <person name="Schmutz J."/>
            <person name="Mcdaniel S.F."/>
        </authorList>
    </citation>
    <scope>NUCLEOTIDE SEQUENCE</scope>
    <source>
        <strain evidence="1">R40</strain>
    </source>
</reference>
<dbReference type="PANTHER" id="PTHR47903:SF2">
    <property type="entry name" value="OS07G0636400 PROTEIN"/>
    <property type="match status" value="1"/>
</dbReference>
<dbReference type="SUPFAM" id="SSF55315">
    <property type="entry name" value="L30e-like"/>
    <property type="match status" value="1"/>
</dbReference>
<evidence type="ECO:0000313" key="2">
    <source>
        <dbReference type="Proteomes" id="UP000822688"/>
    </source>
</evidence>
<dbReference type="EMBL" id="CM026433">
    <property type="protein sequence ID" value="KAG0553705.1"/>
    <property type="molecule type" value="Genomic_DNA"/>
</dbReference>
<protein>
    <submittedName>
        <fullName evidence="1">Uncharacterized protein</fullName>
    </submittedName>
</protein>
<accession>A0A8T0G468</accession>
<organism evidence="1 2">
    <name type="scientific">Ceratodon purpureus</name>
    <name type="common">Fire moss</name>
    <name type="synonym">Dicranum purpureum</name>
    <dbReference type="NCBI Taxonomy" id="3225"/>
    <lineage>
        <taxon>Eukaryota</taxon>
        <taxon>Viridiplantae</taxon>
        <taxon>Streptophyta</taxon>
        <taxon>Embryophyta</taxon>
        <taxon>Bryophyta</taxon>
        <taxon>Bryophytina</taxon>
        <taxon>Bryopsida</taxon>
        <taxon>Dicranidae</taxon>
        <taxon>Pseudoditrichales</taxon>
        <taxon>Ditrichaceae</taxon>
        <taxon>Ceratodon</taxon>
    </lineage>
</organism>
<proteinExistence type="predicted"/>
<dbReference type="Proteomes" id="UP000822688">
    <property type="component" value="Chromosome 12"/>
</dbReference>
<name>A0A8T0G468_CERPU</name>
<gene>
    <name evidence="1" type="ORF">KC19_12G032700</name>
</gene>
<evidence type="ECO:0000313" key="1">
    <source>
        <dbReference type="EMBL" id="KAG0553705.1"/>
    </source>
</evidence>
<sequence length="200" mass="21268">MSLHVMEHPGGGVKRPWSGKQLESLLQALSRAIEIVLEKRAEELDLEKGKEGSKKCLAKELKANLCVGINNVSRALERMPAKSAITSLGEPQSKRSKTVDNIVTELEALGQQIQPKRAKATPLQAVIVAIDVQPKALVAHLGVLCASRGVLMLPIRGGDGSGSLKLGEVLGTRTAIAVGIKEGDTPINWAVESIMEEGAK</sequence>
<dbReference type="AlphaFoldDB" id="A0A8T0G468"/>